<sequence>MALAIATRCFCPPDICTPLSPTIVLQTWCKPLMNLWALANSEAAIISDSVASPSFP</sequence>
<dbReference type="EMBL" id="MNCJ02000325">
    <property type="protein sequence ID" value="KAF5785304.1"/>
    <property type="molecule type" value="Genomic_DNA"/>
</dbReference>
<reference evidence="1" key="2">
    <citation type="submission" date="2020-06" db="EMBL/GenBank/DDBJ databases">
        <title>Helianthus annuus Genome sequencing and assembly Release 2.</title>
        <authorList>
            <person name="Gouzy J."/>
            <person name="Langlade N."/>
            <person name="Munos S."/>
        </authorList>
    </citation>
    <scope>NUCLEOTIDE SEQUENCE</scope>
    <source>
        <tissue evidence="1">Leaves</tissue>
    </source>
</reference>
<evidence type="ECO:0000313" key="2">
    <source>
        <dbReference type="Proteomes" id="UP000215914"/>
    </source>
</evidence>
<organism evidence="1 2">
    <name type="scientific">Helianthus annuus</name>
    <name type="common">Common sunflower</name>
    <dbReference type="NCBI Taxonomy" id="4232"/>
    <lineage>
        <taxon>Eukaryota</taxon>
        <taxon>Viridiplantae</taxon>
        <taxon>Streptophyta</taxon>
        <taxon>Embryophyta</taxon>
        <taxon>Tracheophyta</taxon>
        <taxon>Spermatophyta</taxon>
        <taxon>Magnoliopsida</taxon>
        <taxon>eudicotyledons</taxon>
        <taxon>Gunneridae</taxon>
        <taxon>Pentapetalae</taxon>
        <taxon>asterids</taxon>
        <taxon>campanulids</taxon>
        <taxon>Asterales</taxon>
        <taxon>Asteraceae</taxon>
        <taxon>Asteroideae</taxon>
        <taxon>Heliantheae alliance</taxon>
        <taxon>Heliantheae</taxon>
        <taxon>Helianthus</taxon>
    </lineage>
</organism>
<dbReference type="AlphaFoldDB" id="A0A9K3HV56"/>
<evidence type="ECO:0000313" key="1">
    <source>
        <dbReference type="EMBL" id="KAF5785304.1"/>
    </source>
</evidence>
<keyword evidence="2" id="KW-1185">Reference proteome</keyword>
<proteinExistence type="predicted"/>
<dbReference type="Proteomes" id="UP000215914">
    <property type="component" value="Unassembled WGS sequence"/>
</dbReference>
<reference evidence="1" key="1">
    <citation type="journal article" date="2017" name="Nature">
        <title>The sunflower genome provides insights into oil metabolism, flowering and Asterid evolution.</title>
        <authorList>
            <person name="Badouin H."/>
            <person name="Gouzy J."/>
            <person name="Grassa C.J."/>
            <person name="Murat F."/>
            <person name="Staton S.E."/>
            <person name="Cottret L."/>
            <person name="Lelandais-Briere C."/>
            <person name="Owens G.L."/>
            <person name="Carrere S."/>
            <person name="Mayjonade B."/>
            <person name="Legrand L."/>
            <person name="Gill N."/>
            <person name="Kane N.C."/>
            <person name="Bowers J.E."/>
            <person name="Hubner S."/>
            <person name="Bellec A."/>
            <person name="Berard A."/>
            <person name="Berges H."/>
            <person name="Blanchet N."/>
            <person name="Boniface M.C."/>
            <person name="Brunel D."/>
            <person name="Catrice O."/>
            <person name="Chaidir N."/>
            <person name="Claudel C."/>
            <person name="Donnadieu C."/>
            <person name="Faraut T."/>
            <person name="Fievet G."/>
            <person name="Helmstetter N."/>
            <person name="King M."/>
            <person name="Knapp S.J."/>
            <person name="Lai Z."/>
            <person name="Le Paslier M.C."/>
            <person name="Lippi Y."/>
            <person name="Lorenzon L."/>
            <person name="Mandel J.R."/>
            <person name="Marage G."/>
            <person name="Marchand G."/>
            <person name="Marquand E."/>
            <person name="Bret-Mestries E."/>
            <person name="Morien E."/>
            <person name="Nambeesan S."/>
            <person name="Nguyen T."/>
            <person name="Pegot-Espagnet P."/>
            <person name="Pouilly N."/>
            <person name="Raftis F."/>
            <person name="Sallet E."/>
            <person name="Schiex T."/>
            <person name="Thomas J."/>
            <person name="Vandecasteele C."/>
            <person name="Vares D."/>
            <person name="Vear F."/>
            <person name="Vautrin S."/>
            <person name="Crespi M."/>
            <person name="Mangin B."/>
            <person name="Burke J.M."/>
            <person name="Salse J."/>
            <person name="Munos S."/>
            <person name="Vincourt P."/>
            <person name="Rieseberg L.H."/>
            <person name="Langlade N.B."/>
        </authorList>
    </citation>
    <scope>NUCLEOTIDE SEQUENCE</scope>
    <source>
        <tissue evidence="1">Leaves</tissue>
    </source>
</reference>
<accession>A0A9K3HV56</accession>
<comment type="caution">
    <text evidence="1">The sequence shown here is derived from an EMBL/GenBank/DDBJ whole genome shotgun (WGS) entry which is preliminary data.</text>
</comment>
<dbReference type="Gramene" id="mRNA:HanXRQr2_Chr10g0427091">
    <property type="protein sequence ID" value="mRNA:HanXRQr2_Chr10g0427091"/>
    <property type="gene ID" value="HanXRQr2_Chr10g0427091"/>
</dbReference>
<protein>
    <submittedName>
        <fullName evidence="1">Uncharacterized protein</fullName>
    </submittedName>
</protein>
<gene>
    <name evidence="1" type="ORF">HanXRQr2_Chr10g0427091</name>
</gene>
<name>A0A9K3HV56_HELAN</name>